<reference evidence="2" key="1">
    <citation type="submission" date="2016-10" db="EMBL/GenBank/DDBJ databases">
        <authorList>
            <person name="Varghese N."/>
            <person name="Submissions S."/>
        </authorList>
    </citation>
    <scope>NUCLEOTIDE SEQUENCE [LARGE SCALE GENOMIC DNA]</scope>
    <source>
        <strain evidence="2">CGMCC 4.3530</strain>
    </source>
</reference>
<proteinExistence type="predicted"/>
<name>A0A1H3GF17_9PSEU</name>
<evidence type="ECO:0000313" key="1">
    <source>
        <dbReference type="EMBL" id="SDY01871.1"/>
    </source>
</evidence>
<organism evidence="1 2">
    <name type="scientific">Saccharopolyspora shandongensis</name>
    <dbReference type="NCBI Taxonomy" id="418495"/>
    <lineage>
        <taxon>Bacteria</taxon>
        <taxon>Bacillati</taxon>
        <taxon>Actinomycetota</taxon>
        <taxon>Actinomycetes</taxon>
        <taxon>Pseudonocardiales</taxon>
        <taxon>Pseudonocardiaceae</taxon>
        <taxon>Saccharopolyspora</taxon>
    </lineage>
</organism>
<keyword evidence="2" id="KW-1185">Reference proteome</keyword>
<accession>A0A1H3GF17</accession>
<sequence>MLQCGLFFSHFGGYLLLFSLVVNRFPWGTEAGEGEVGAVVL</sequence>
<protein>
    <submittedName>
        <fullName evidence="1">Uncharacterized protein</fullName>
    </submittedName>
</protein>
<dbReference type="AlphaFoldDB" id="A0A1H3GF17"/>
<evidence type="ECO:0000313" key="2">
    <source>
        <dbReference type="Proteomes" id="UP000199529"/>
    </source>
</evidence>
<dbReference type="Proteomes" id="UP000199529">
    <property type="component" value="Unassembled WGS sequence"/>
</dbReference>
<dbReference type="EMBL" id="FNOK01000018">
    <property type="protein sequence ID" value="SDY01871.1"/>
    <property type="molecule type" value="Genomic_DNA"/>
</dbReference>
<gene>
    <name evidence="1" type="ORF">SAMN05216215_1018152</name>
</gene>